<dbReference type="AlphaFoldDB" id="A0AAE0C6Z0"/>
<reference evidence="2 3" key="1">
    <citation type="journal article" date="2015" name="Genome Biol. Evol.">
        <title>Comparative Genomics of a Bacterivorous Green Alga Reveals Evolutionary Causalities and Consequences of Phago-Mixotrophic Mode of Nutrition.</title>
        <authorList>
            <person name="Burns J.A."/>
            <person name="Paasch A."/>
            <person name="Narechania A."/>
            <person name="Kim E."/>
        </authorList>
    </citation>
    <scope>NUCLEOTIDE SEQUENCE [LARGE SCALE GENOMIC DNA]</scope>
    <source>
        <strain evidence="2 3">PLY_AMNH</strain>
    </source>
</reference>
<feature type="compositionally biased region" description="Basic and acidic residues" evidence="1">
    <location>
        <begin position="332"/>
        <end position="341"/>
    </location>
</feature>
<accession>A0AAE0C6Z0</accession>
<dbReference type="Proteomes" id="UP001190700">
    <property type="component" value="Unassembled WGS sequence"/>
</dbReference>
<feature type="compositionally biased region" description="Acidic residues" evidence="1">
    <location>
        <begin position="342"/>
        <end position="359"/>
    </location>
</feature>
<organism evidence="2 3">
    <name type="scientific">Cymbomonas tetramitiformis</name>
    <dbReference type="NCBI Taxonomy" id="36881"/>
    <lineage>
        <taxon>Eukaryota</taxon>
        <taxon>Viridiplantae</taxon>
        <taxon>Chlorophyta</taxon>
        <taxon>Pyramimonadophyceae</taxon>
        <taxon>Pyramimonadales</taxon>
        <taxon>Pyramimonadaceae</taxon>
        <taxon>Cymbomonas</taxon>
    </lineage>
</organism>
<name>A0AAE0C6Z0_9CHLO</name>
<comment type="caution">
    <text evidence="2">The sequence shown here is derived from an EMBL/GenBank/DDBJ whole genome shotgun (WGS) entry which is preliminary data.</text>
</comment>
<keyword evidence="3" id="KW-1185">Reference proteome</keyword>
<proteinExistence type="predicted"/>
<protein>
    <submittedName>
        <fullName evidence="2">Uncharacterized protein</fullName>
    </submittedName>
</protein>
<feature type="region of interest" description="Disordered" evidence="1">
    <location>
        <begin position="332"/>
        <end position="359"/>
    </location>
</feature>
<sequence>MLADKAVWADFVDASTDLAAMKRFVDTQPEGTEAHHILLKTLMLEAYITSPAENAPTDERRKFNTELLFSFLGYVKKGEMKASPDEVRTYRGLYESDATEEWQIVPICDFVHVFRLFGHFSKDDTSNIAQLRFHLNIGRRVLNLICSVDLADVSASHLKTLIKKDRFVLRYLLSDAARLSAAINCAHWLKVEGVALVPREQMASFSQLKSAINEYDGHSYDEIYFSTILRIREKLKPVAEQPVVMEGYKRELVSVQAGMVEHPGLRLWETHASATEPQTELGDDIPLGPIDVDLTGEEVENAFDVKEVTDELQKNLEKSFKTILSRSVDVAKPDATTHIEEQDSGEMDAEDGPEKEEELDENDMQNIFNNMWGVESLRVAISEVRACVRDIKVCMAEMLQPDIAANDRELAALRSRLNACTQCVEECMHICKTQYGSSLLYPAETHQQADAMHRMQSVATEDDEAIAALKRFARSFDKMVDLHRQVVRLMATRSIQERMTLQKMCSQLVNLASPDIDEKEEDAFLERFVALFGFEMLANFDDGRTQLLCDFISCCKCLLREYTSFNCSVVLPLKMCCMFRQQQLHFPDIDWTAMSDDKGDVVDLCDTVCIQLASKKASMDAVLKQLRMHTDLPLAHIAMLGYMNAQ</sequence>
<gene>
    <name evidence="2" type="ORF">CYMTET_41017</name>
</gene>
<evidence type="ECO:0000313" key="3">
    <source>
        <dbReference type="Proteomes" id="UP001190700"/>
    </source>
</evidence>
<evidence type="ECO:0000256" key="1">
    <source>
        <dbReference type="SAM" id="MobiDB-lite"/>
    </source>
</evidence>
<evidence type="ECO:0000313" key="2">
    <source>
        <dbReference type="EMBL" id="KAK3249571.1"/>
    </source>
</evidence>
<dbReference type="EMBL" id="LGRX02027263">
    <property type="protein sequence ID" value="KAK3249571.1"/>
    <property type="molecule type" value="Genomic_DNA"/>
</dbReference>